<dbReference type="Proteomes" id="UP000019486">
    <property type="component" value="Unassembled WGS sequence"/>
</dbReference>
<dbReference type="PANTHER" id="PTHR43102">
    <property type="entry name" value="SLR1143 PROTEIN"/>
    <property type="match status" value="1"/>
</dbReference>
<protein>
    <recommendedName>
        <fullName evidence="1">GAF domain-containing protein</fullName>
    </recommendedName>
</protein>
<evidence type="ECO:0000313" key="2">
    <source>
        <dbReference type="EMBL" id="EWY35959.1"/>
    </source>
</evidence>
<dbReference type="SMART" id="SM00065">
    <property type="entry name" value="GAF"/>
    <property type="match status" value="1"/>
</dbReference>
<keyword evidence="3" id="KW-1185">Reference proteome</keyword>
<dbReference type="SUPFAM" id="SSF55781">
    <property type="entry name" value="GAF domain-like"/>
    <property type="match status" value="1"/>
</dbReference>
<dbReference type="EMBL" id="AVFL01000059">
    <property type="protein sequence ID" value="EWY35959.1"/>
    <property type="molecule type" value="Genomic_DNA"/>
</dbReference>
<dbReference type="InterPro" id="IPR003018">
    <property type="entry name" value="GAF"/>
</dbReference>
<dbReference type="STRING" id="1385369.N825_32175"/>
<accession>W9GQA1</accession>
<reference evidence="2 3" key="1">
    <citation type="submission" date="2013-08" db="EMBL/GenBank/DDBJ databases">
        <title>The genome sequence of Skermanella stibiiresistens.</title>
        <authorList>
            <person name="Zhu W."/>
            <person name="Wang G."/>
        </authorList>
    </citation>
    <scope>NUCLEOTIDE SEQUENCE [LARGE SCALE GENOMIC DNA]</scope>
    <source>
        <strain evidence="2 3">SB22</strain>
    </source>
</reference>
<gene>
    <name evidence="2" type="ORF">N825_32175</name>
</gene>
<evidence type="ECO:0000259" key="1">
    <source>
        <dbReference type="SMART" id="SM00065"/>
    </source>
</evidence>
<dbReference type="Gene3D" id="3.30.450.40">
    <property type="match status" value="1"/>
</dbReference>
<feature type="domain" description="GAF" evidence="1">
    <location>
        <begin position="20"/>
        <end position="161"/>
    </location>
</feature>
<proteinExistence type="predicted"/>
<organism evidence="2 3">
    <name type="scientific">Skermanella stibiiresistens SB22</name>
    <dbReference type="NCBI Taxonomy" id="1385369"/>
    <lineage>
        <taxon>Bacteria</taxon>
        <taxon>Pseudomonadati</taxon>
        <taxon>Pseudomonadota</taxon>
        <taxon>Alphaproteobacteria</taxon>
        <taxon>Rhodospirillales</taxon>
        <taxon>Azospirillaceae</taxon>
        <taxon>Skermanella</taxon>
    </lineage>
</organism>
<sequence length="162" mass="18532">MHNEQDRLHALHDLNVLDTSPEPALDELVEFARQRFMVPTAFISLVAESRQWFKAKAGLDVGEASREHAFCDHTIRQRQVLVVEDARVDPRFMNNPFVIGPPRIRFYAGAPLIYKQQAIGSFCIINKDPRSFSDTDRKDLVVLAKATVAELEMSRARRFLLP</sequence>
<comment type="caution">
    <text evidence="2">The sequence shown here is derived from an EMBL/GenBank/DDBJ whole genome shotgun (WGS) entry which is preliminary data.</text>
</comment>
<dbReference type="PANTHER" id="PTHR43102:SF2">
    <property type="entry name" value="GAF DOMAIN-CONTAINING PROTEIN"/>
    <property type="match status" value="1"/>
</dbReference>
<evidence type="ECO:0000313" key="3">
    <source>
        <dbReference type="Proteomes" id="UP000019486"/>
    </source>
</evidence>
<dbReference type="InterPro" id="IPR029016">
    <property type="entry name" value="GAF-like_dom_sf"/>
</dbReference>
<dbReference type="AlphaFoldDB" id="W9GQA1"/>
<name>W9GQA1_9PROT</name>
<dbReference type="Pfam" id="PF01590">
    <property type="entry name" value="GAF"/>
    <property type="match status" value="1"/>
</dbReference>